<gene>
    <name evidence="15" type="ORF">PsYK624_046500</name>
</gene>
<organism evidence="15 16">
    <name type="scientific">Phanerochaete sordida</name>
    <dbReference type="NCBI Taxonomy" id="48140"/>
    <lineage>
        <taxon>Eukaryota</taxon>
        <taxon>Fungi</taxon>
        <taxon>Dikarya</taxon>
        <taxon>Basidiomycota</taxon>
        <taxon>Agaricomycotina</taxon>
        <taxon>Agaricomycetes</taxon>
        <taxon>Polyporales</taxon>
        <taxon>Phanerochaetaceae</taxon>
        <taxon>Phanerochaete</taxon>
    </lineage>
</organism>
<comment type="pathway">
    <text evidence="3">Secondary metabolite biosynthesis.</text>
</comment>
<dbReference type="PRINTS" id="PR00463">
    <property type="entry name" value="EP450I"/>
</dbReference>
<keyword evidence="7 13" id="KW-0479">Metal-binding</keyword>
<evidence type="ECO:0000313" key="16">
    <source>
        <dbReference type="Proteomes" id="UP000703269"/>
    </source>
</evidence>
<dbReference type="SUPFAM" id="SSF48264">
    <property type="entry name" value="Cytochrome P450"/>
    <property type="match status" value="1"/>
</dbReference>
<name>A0A9P3G3R4_9APHY</name>
<keyword evidence="9 14" id="KW-0560">Oxidoreductase</keyword>
<dbReference type="Gene3D" id="1.10.630.10">
    <property type="entry name" value="Cytochrome P450"/>
    <property type="match status" value="1"/>
</dbReference>
<evidence type="ECO:0000256" key="3">
    <source>
        <dbReference type="ARBA" id="ARBA00005179"/>
    </source>
</evidence>
<comment type="cofactor">
    <cofactor evidence="1 13">
        <name>heme</name>
        <dbReference type="ChEBI" id="CHEBI:30413"/>
    </cofactor>
</comment>
<evidence type="ECO:0000256" key="10">
    <source>
        <dbReference type="ARBA" id="ARBA00023004"/>
    </source>
</evidence>
<keyword evidence="11 14" id="KW-0503">Monooxygenase</keyword>
<evidence type="ECO:0000256" key="2">
    <source>
        <dbReference type="ARBA" id="ARBA00004167"/>
    </source>
</evidence>
<keyword evidence="8" id="KW-1133">Transmembrane helix</keyword>
<keyword evidence="10 13" id="KW-0408">Iron</keyword>
<dbReference type="GO" id="GO:0005506">
    <property type="term" value="F:iron ion binding"/>
    <property type="evidence" value="ECO:0007669"/>
    <property type="project" value="InterPro"/>
</dbReference>
<evidence type="ECO:0000256" key="11">
    <source>
        <dbReference type="ARBA" id="ARBA00023033"/>
    </source>
</evidence>
<evidence type="ECO:0000256" key="5">
    <source>
        <dbReference type="ARBA" id="ARBA00022617"/>
    </source>
</evidence>
<dbReference type="GO" id="GO:0020037">
    <property type="term" value="F:heme binding"/>
    <property type="evidence" value="ECO:0007669"/>
    <property type="project" value="InterPro"/>
</dbReference>
<sequence length="526" mass="58827">MEASVFNSLAAVVIALLVYYSRKTRRRYPPGPRGLPFVGNVLDVPRDGPGWLTYARWSREYESDVIYMSLLGTPVIVLNSIKAATELFEKRSSIYSDRQRTVMMHEYVKGDRSFSFLGYGDEWREHRRLFHQYFSGSAIENYHPKILKEARKVLTRLHTSDDFMKTFRVMAAAVVLGVTFGMEIEDTTDPYVVIAEEAINTILQAAVPGAFMVDYVPISELIAVKQTGRLTNSRIVRYIPSWAPGGGFKRTGTEWHKLMSTMIAEPFRFVKEGLAAGAAKPSIAAALLEKLDESDVNAMREYEVAQQVTSTAYLGAADTTVSALGTFVLCMVMNPSVQAIAQGEIDRIVGNDSLPDFTYRDELPYISAIMYEVLRFQPVAPLGVPHRLMVDDEYAGYHLPAGAMVVGNIWAIMHDPERFPNPEAFDPTRWLTPDGQLSETADAMAAFGFGRRICPGRYFAMESMWMTIAHILSVYSIEKPVDDFGNTVEPSGKYVPGFLTYPEPFKTVFKPRSSAALSLVRPMLGD</sequence>
<proteinExistence type="inferred from homology"/>
<comment type="caution">
    <text evidence="15">The sequence shown here is derived from an EMBL/GenBank/DDBJ whole genome shotgun (WGS) entry which is preliminary data.</text>
</comment>
<dbReference type="PROSITE" id="PS00086">
    <property type="entry name" value="CYTOCHROME_P450"/>
    <property type="match status" value="1"/>
</dbReference>
<dbReference type="GO" id="GO:0016020">
    <property type="term" value="C:membrane"/>
    <property type="evidence" value="ECO:0007669"/>
    <property type="project" value="UniProtKB-SubCell"/>
</dbReference>
<accession>A0A9P3G3R4</accession>
<dbReference type="Pfam" id="PF00067">
    <property type="entry name" value="p450"/>
    <property type="match status" value="1"/>
</dbReference>
<dbReference type="InterPro" id="IPR050364">
    <property type="entry name" value="Cytochrome_P450_fung"/>
</dbReference>
<dbReference type="GO" id="GO:0004497">
    <property type="term" value="F:monooxygenase activity"/>
    <property type="evidence" value="ECO:0007669"/>
    <property type="project" value="UniProtKB-KW"/>
</dbReference>
<evidence type="ECO:0000256" key="13">
    <source>
        <dbReference type="PIRSR" id="PIRSR602401-1"/>
    </source>
</evidence>
<dbReference type="GO" id="GO:0016705">
    <property type="term" value="F:oxidoreductase activity, acting on paired donors, with incorporation or reduction of molecular oxygen"/>
    <property type="evidence" value="ECO:0007669"/>
    <property type="project" value="InterPro"/>
</dbReference>
<dbReference type="OrthoDB" id="2789670at2759"/>
<comment type="subcellular location">
    <subcellularLocation>
        <location evidence="2">Membrane</location>
        <topology evidence="2">Single-pass membrane protein</topology>
    </subcellularLocation>
</comment>
<evidence type="ECO:0000256" key="14">
    <source>
        <dbReference type="RuleBase" id="RU000461"/>
    </source>
</evidence>
<evidence type="ECO:0000313" key="15">
    <source>
        <dbReference type="EMBL" id="GJE88567.1"/>
    </source>
</evidence>
<evidence type="ECO:0000256" key="9">
    <source>
        <dbReference type="ARBA" id="ARBA00023002"/>
    </source>
</evidence>
<reference evidence="15 16" key="1">
    <citation type="submission" date="2021-08" db="EMBL/GenBank/DDBJ databases">
        <title>Draft Genome Sequence of Phanerochaete sordida strain YK-624.</title>
        <authorList>
            <person name="Mori T."/>
            <person name="Dohra H."/>
            <person name="Suzuki T."/>
            <person name="Kawagishi H."/>
            <person name="Hirai H."/>
        </authorList>
    </citation>
    <scope>NUCLEOTIDE SEQUENCE [LARGE SCALE GENOMIC DNA]</scope>
    <source>
        <strain evidence="15 16">YK-624</strain>
    </source>
</reference>
<evidence type="ECO:0000256" key="8">
    <source>
        <dbReference type="ARBA" id="ARBA00022989"/>
    </source>
</evidence>
<evidence type="ECO:0000256" key="1">
    <source>
        <dbReference type="ARBA" id="ARBA00001971"/>
    </source>
</evidence>
<evidence type="ECO:0000256" key="6">
    <source>
        <dbReference type="ARBA" id="ARBA00022692"/>
    </source>
</evidence>
<evidence type="ECO:0000256" key="4">
    <source>
        <dbReference type="ARBA" id="ARBA00010617"/>
    </source>
</evidence>
<comment type="similarity">
    <text evidence="4 14">Belongs to the cytochrome P450 family.</text>
</comment>
<dbReference type="EMBL" id="BPQB01000010">
    <property type="protein sequence ID" value="GJE88567.1"/>
    <property type="molecule type" value="Genomic_DNA"/>
</dbReference>
<dbReference type="Proteomes" id="UP000703269">
    <property type="component" value="Unassembled WGS sequence"/>
</dbReference>
<dbReference type="CDD" id="cd11065">
    <property type="entry name" value="CYP64-like"/>
    <property type="match status" value="1"/>
</dbReference>
<dbReference type="PANTHER" id="PTHR46300">
    <property type="entry name" value="P450, PUTATIVE (EUROFUNG)-RELATED-RELATED"/>
    <property type="match status" value="1"/>
</dbReference>
<protein>
    <submittedName>
        <fullName evidence="15">Cytochrome P450</fullName>
    </submittedName>
</protein>
<dbReference type="AlphaFoldDB" id="A0A9P3G3R4"/>
<dbReference type="InterPro" id="IPR036396">
    <property type="entry name" value="Cyt_P450_sf"/>
</dbReference>
<feature type="binding site" description="axial binding residue" evidence="13">
    <location>
        <position position="454"/>
    </location>
    <ligand>
        <name>heme</name>
        <dbReference type="ChEBI" id="CHEBI:30413"/>
    </ligand>
    <ligandPart>
        <name>Fe</name>
        <dbReference type="ChEBI" id="CHEBI:18248"/>
    </ligandPart>
</feature>
<dbReference type="InterPro" id="IPR017972">
    <property type="entry name" value="Cyt_P450_CS"/>
</dbReference>
<evidence type="ECO:0000256" key="7">
    <source>
        <dbReference type="ARBA" id="ARBA00022723"/>
    </source>
</evidence>
<evidence type="ECO:0000256" key="12">
    <source>
        <dbReference type="ARBA" id="ARBA00023136"/>
    </source>
</evidence>
<keyword evidence="16" id="KW-1185">Reference proteome</keyword>
<keyword evidence="5 13" id="KW-0349">Heme</keyword>
<dbReference type="InterPro" id="IPR002401">
    <property type="entry name" value="Cyt_P450_E_grp-I"/>
</dbReference>
<keyword evidence="6" id="KW-0812">Transmembrane</keyword>
<dbReference type="PANTHER" id="PTHR46300:SF7">
    <property type="entry name" value="P450, PUTATIVE (EUROFUNG)-RELATED"/>
    <property type="match status" value="1"/>
</dbReference>
<keyword evidence="12" id="KW-0472">Membrane</keyword>
<dbReference type="InterPro" id="IPR001128">
    <property type="entry name" value="Cyt_P450"/>
</dbReference>